<feature type="domain" description="Transposase TnpC homeodomain" evidence="3">
    <location>
        <begin position="22"/>
        <end position="81"/>
    </location>
</feature>
<evidence type="ECO:0000256" key="1">
    <source>
        <dbReference type="SAM" id="MobiDB-lite"/>
    </source>
</evidence>
<reference evidence="4" key="1">
    <citation type="submission" date="2009-01" db="EMBL/GenBank/DDBJ databases">
        <authorList>
            <person name="Qin X."/>
            <person name="Bachman B."/>
            <person name="Battles P."/>
            <person name="Bell A."/>
            <person name="Bess C."/>
            <person name="Bickham C."/>
            <person name="Chaboub L."/>
            <person name="Chen D."/>
            <person name="Coyle M."/>
            <person name="Deiros D.R."/>
            <person name="Dinh H."/>
            <person name="Forbes L."/>
            <person name="Fowler G."/>
            <person name="Francisco L."/>
            <person name="Fu Q."/>
            <person name="Gubbala S."/>
            <person name="Hale W."/>
            <person name="Han Y."/>
            <person name="Hemphill L."/>
            <person name="Highlander S.K."/>
            <person name="Hirani K."/>
            <person name="Hogues M."/>
            <person name="Jackson L."/>
            <person name="Jakkamsetti A."/>
            <person name="Javaid M."/>
            <person name="Jiang H."/>
            <person name="Korchina V."/>
            <person name="Kovar C."/>
            <person name="Lara F."/>
            <person name="Lee S."/>
            <person name="Mata R."/>
            <person name="Mathew T."/>
            <person name="Moen C."/>
            <person name="Morales K."/>
            <person name="Munidasa M."/>
            <person name="Nazareth L."/>
            <person name="Ngo R."/>
            <person name="Nguyen L."/>
            <person name="Okwuonu G."/>
            <person name="Ongeri F."/>
            <person name="Patil S."/>
            <person name="Petrosino J."/>
            <person name="Pham C."/>
            <person name="Pham P."/>
            <person name="Pu L.-L."/>
            <person name="Puazo M."/>
            <person name="Raj R."/>
            <person name="Reid J."/>
            <person name="Rouhana J."/>
            <person name="Saada N."/>
            <person name="Shang Y."/>
            <person name="Simmons D."/>
            <person name="Thornton R."/>
            <person name="Warren J."/>
            <person name="Weissenberger G."/>
            <person name="Zhang J."/>
            <person name="Zhang L."/>
            <person name="Zhou C."/>
            <person name="Zhu D."/>
            <person name="Muzny D."/>
            <person name="Worley K."/>
            <person name="Gibbs R."/>
        </authorList>
    </citation>
    <scope>NUCLEOTIDE SEQUENCE [LARGE SCALE GENOMIC DNA]</scope>
    <source>
        <strain evidence="4">LMS2-1</strain>
    </source>
</reference>
<gene>
    <name evidence="4" type="ORF">HMPREF0539_2417</name>
</gene>
<keyword evidence="5" id="KW-1185">Reference proteome</keyword>
<evidence type="ECO:0008006" key="6">
    <source>
        <dbReference type="Google" id="ProtNLM"/>
    </source>
</evidence>
<evidence type="ECO:0000259" key="2">
    <source>
        <dbReference type="Pfam" id="PF13005"/>
    </source>
</evidence>
<dbReference type="Pfam" id="PF13005">
    <property type="entry name" value="zf-IS66"/>
    <property type="match status" value="1"/>
</dbReference>
<proteinExistence type="predicted"/>
<feature type="domain" description="Transposase IS66 zinc-finger binding" evidence="2">
    <location>
        <begin position="100"/>
        <end position="144"/>
    </location>
</feature>
<comment type="caution">
    <text evidence="4">The sequence shown here is derived from an EMBL/GenBank/DDBJ whole genome shotgun (WGS) entry which is preliminary data.</text>
</comment>
<dbReference type="InterPro" id="IPR024463">
    <property type="entry name" value="Transposase_TnpC_homeodom"/>
</dbReference>
<dbReference type="AlphaFoldDB" id="C2JZT2"/>
<evidence type="ECO:0000313" key="4">
    <source>
        <dbReference type="EMBL" id="EEN79429.1"/>
    </source>
</evidence>
<feature type="region of interest" description="Disordered" evidence="1">
    <location>
        <begin position="58"/>
        <end position="81"/>
    </location>
</feature>
<feature type="compositionally biased region" description="Basic residues" evidence="1">
    <location>
        <begin position="70"/>
        <end position="80"/>
    </location>
</feature>
<organism evidence="4 5">
    <name type="scientific">Lacticaseibacillus rhamnosus (strain LMS2-1)</name>
    <dbReference type="NCBI Taxonomy" id="525361"/>
    <lineage>
        <taxon>Bacteria</taxon>
        <taxon>Bacillati</taxon>
        <taxon>Bacillota</taxon>
        <taxon>Bacilli</taxon>
        <taxon>Lactobacillales</taxon>
        <taxon>Lactobacillaceae</taxon>
        <taxon>Lacticaseibacillus</taxon>
    </lineage>
</organism>
<protein>
    <recommendedName>
        <fullName evidence="6">Transposase</fullName>
    </recommendedName>
</protein>
<dbReference type="InterPro" id="IPR024474">
    <property type="entry name" value="Znf_dom_IS66"/>
</dbReference>
<sequence length="177" mass="20149">MPAEAAVMQAQFDYLKQENELLREQVAFLMRRLYGAKRESLTDGQLDLFEKNKAFTAPEPTEPEAAGKMPAKRKKRKGRKAAQLANFPEVPVHHELTDAERQCPNCTAEMREIGVTVISREPVRIPTHVEVHVHYQHAYECRQCSDQLDHSVIKKASLPHGRSLPIVLPHPASLLRR</sequence>
<evidence type="ECO:0000259" key="3">
    <source>
        <dbReference type="Pfam" id="PF13007"/>
    </source>
</evidence>
<accession>C2JZT2</accession>
<dbReference type="Proteomes" id="UP000004525">
    <property type="component" value="Unassembled WGS sequence"/>
</dbReference>
<dbReference type="Pfam" id="PF13007">
    <property type="entry name" value="LZ_Tnp_IS66"/>
    <property type="match status" value="1"/>
</dbReference>
<name>C2JZT2_LACRM</name>
<dbReference type="EMBL" id="ACIZ01000099">
    <property type="protein sequence ID" value="EEN79429.1"/>
    <property type="molecule type" value="Genomic_DNA"/>
</dbReference>
<dbReference type="HOGENOM" id="CLU_1516069_0_0_9"/>
<evidence type="ECO:0000313" key="5">
    <source>
        <dbReference type="Proteomes" id="UP000004525"/>
    </source>
</evidence>